<evidence type="ECO:0000259" key="4">
    <source>
        <dbReference type="Pfam" id="PF00291"/>
    </source>
</evidence>
<name>A0A1G9THC4_ALLAB</name>
<gene>
    <name evidence="5" type="ORF">SAMN04489726_1791</name>
</gene>
<dbReference type="STRING" id="211114.SAMN04489726_1791"/>
<comment type="cofactor">
    <cofactor evidence="1">
        <name>pyridoxal 5'-phosphate</name>
        <dbReference type="ChEBI" id="CHEBI:597326"/>
    </cofactor>
</comment>
<dbReference type="EMBL" id="LT629701">
    <property type="protein sequence ID" value="SDM47141.1"/>
    <property type="molecule type" value="Genomic_DNA"/>
</dbReference>
<dbReference type="GO" id="GO:0003941">
    <property type="term" value="F:L-serine ammonia-lyase activity"/>
    <property type="evidence" value="ECO:0007669"/>
    <property type="project" value="TreeGrafter"/>
</dbReference>
<dbReference type="SUPFAM" id="SSF53686">
    <property type="entry name" value="Tryptophan synthase beta subunit-like PLP-dependent enzymes"/>
    <property type="match status" value="1"/>
</dbReference>
<dbReference type="GO" id="GO:0006565">
    <property type="term" value="P:L-serine catabolic process"/>
    <property type="evidence" value="ECO:0007669"/>
    <property type="project" value="TreeGrafter"/>
</dbReference>
<feature type="domain" description="Tryptophan synthase beta chain-like PALP" evidence="4">
    <location>
        <begin position="31"/>
        <end position="302"/>
    </location>
</feature>
<dbReference type="GO" id="GO:0004794">
    <property type="term" value="F:threonine deaminase activity"/>
    <property type="evidence" value="ECO:0007669"/>
    <property type="project" value="TreeGrafter"/>
</dbReference>
<dbReference type="AlphaFoldDB" id="A0A1G9THC4"/>
<proteinExistence type="predicted"/>
<dbReference type="InterPro" id="IPR036052">
    <property type="entry name" value="TrpB-like_PALP_sf"/>
</dbReference>
<dbReference type="GO" id="GO:0006567">
    <property type="term" value="P:L-threonine catabolic process"/>
    <property type="evidence" value="ECO:0007669"/>
    <property type="project" value="TreeGrafter"/>
</dbReference>
<dbReference type="GO" id="GO:0009097">
    <property type="term" value="P:isoleucine biosynthetic process"/>
    <property type="evidence" value="ECO:0007669"/>
    <property type="project" value="TreeGrafter"/>
</dbReference>
<keyword evidence="2" id="KW-0663">Pyridoxal phosphate</keyword>
<dbReference type="Pfam" id="PF00291">
    <property type="entry name" value="PALP"/>
    <property type="match status" value="1"/>
</dbReference>
<dbReference type="InterPro" id="IPR050147">
    <property type="entry name" value="Ser/Thr_Dehydratase"/>
</dbReference>
<evidence type="ECO:0000313" key="6">
    <source>
        <dbReference type="Proteomes" id="UP000183376"/>
    </source>
</evidence>
<dbReference type="PANTHER" id="PTHR48078">
    <property type="entry name" value="THREONINE DEHYDRATASE, MITOCHONDRIAL-RELATED"/>
    <property type="match status" value="1"/>
</dbReference>
<sequence>MTTPALDLAGIERASKEIDPVFRDSPQFVEESLSALLGRQVLVKLETANPLRCFKGRGADTFAARVPSDVELVCGSAGNFGQALGYVGRSRGIPVRVYVGEDVNPDKLARMRALGAHVVVSGPDCDGAKDEARAYAAEAPGRLFVEEGAESAIAEGNGSIGVELLAAGSFDTVVAPVGDGALISGLAAWIKHHSPQTRVVGVCAAGAPAPERSWRAGTAVATDSVNTIADGIALRRPVMDAVDRMRTLVDDMVLVSESALLKAMGLAARTVGVLLEPAGAATLAALTEHDIPGERVAIVLTGANPRPEHVRAALLTT</sequence>
<protein>
    <submittedName>
        <fullName evidence="5">Threonine dehydratase</fullName>
    </submittedName>
</protein>
<accession>A0A1G9THC4</accession>
<dbReference type="Proteomes" id="UP000183376">
    <property type="component" value="Chromosome I"/>
</dbReference>
<reference evidence="5 6" key="1">
    <citation type="submission" date="2016-10" db="EMBL/GenBank/DDBJ databases">
        <authorList>
            <person name="de Groot N.N."/>
        </authorList>
    </citation>
    <scope>NUCLEOTIDE SEQUENCE [LARGE SCALE GENOMIC DNA]</scope>
    <source>
        <strain evidence="5 6">DSM 44149</strain>
    </source>
</reference>
<dbReference type="eggNOG" id="COG1171">
    <property type="taxonomic scope" value="Bacteria"/>
</dbReference>
<organism evidence="5 6">
    <name type="scientific">Allokutzneria albata</name>
    <name type="common">Kibdelosporangium albatum</name>
    <dbReference type="NCBI Taxonomy" id="211114"/>
    <lineage>
        <taxon>Bacteria</taxon>
        <taxon>Bacillati</taxon>
        <taxon>Actinomycetota</taxon>
        <taxon>Actinomycetes</taxon>
        <taxon>Pseudonocardiales</taxon>
        <taxon>Pseudonocardiaceae</taxon>
        <taxon>Allokutzneria</taxon>
    </lineage>
</organism>
<evidence type="ECO:0000256" key="2">
    <source>
        <dbReference type="ARBA" id="ARBA00022898"/>
    </source>
</evidence>
<evidence type="ECO:0000256" key="3">
    <source>
        <dbReference type="ARBA" id="ARBA00023239"/>
    </source>
</evidence>
<dbReference type="Gene3D" id="3.40.50.1100">
    <property type="match status" value="2"/>
</dbReference>
<evidence type="ECO:0000313" key="5">
    <source>
        <dbReference type="EMBL" id="SDM47141.1"/>
    </source>
</evidence>
<dbReference type="InterPro" id="IPR001926">
    <property type="entry name" value="TrpB-like_PALP"/>
</dbReference>
<dbReference type="PANTHER" id="PTHR48078:SF17">
    <property type="entry name" value="THREONINE DEHYDRATASE"/>
    <property type="match status" value="1"/>
</dbReference>
<keyword evidence="6" id="KW-1185">Reference proteome</keyword>
<keyword evidence="3" id="KW-0456">Lyase</keyword>
<dbReference type="RefSeq" id="WP_197684002.1">
    <property type="nucleotide sequence ID" value="NZ_JOEF01000034.1"/>
</dbReference>
<evidence type="ECO:0000256" key="1">
    <source>
        <dbReference type="ARBA" id="ARBA00001933"/>
    </source>
</evidence>